<dbReference type="Pfam" id="PF01058">
    <property type="entry name" value="Oxidored_q6"/>
    <property type="match status" value="1"/>
</dbReference>
<proteinExistence type="predicted"/>
<dbReference type="PANTHER" id="PTHR42845">
    <property type="entry name" value="COENZYME F420-REDUCING HYDROGENASE, GAMMA SUBUNIT"/>
    <property type="match status" value="1"/>
</dbReference>
<dbReference type="GO" id="GO:0016491">
    <property type="term" value="F:oxidoreductase activity"/>
    <property type="evidence" value="ECO:0007669"/>
    <property type="project" value="UniProtKB-KW"/>
</dbReference>
<dbReference type="InterPro" id="IPR037024">
    <property type="entry name" value="NiFe_Hase_small_N_sf"/>
</dbReference>
<feature type="domain" description="NADH:ubiquinone oxidoreductase-like 20kDa subunit" evidence="4">
    <location>
        <begin position="34"/>
        <end position="181"/>
    </location>
</feature>
<dbReference type="Gene3D" id="3.40.50.700">
    <property type="entry name" value="NADH:ubiquinone oxidoreductase-like, 20kDa subunit"/>
    <property type="match status" value="1"/>
</dbReference>
<evidence type="ECO:0000256" key="3">
    <source>
        <dbReference type="ARBA" id="ARBA00023291"/>
    </source>
</evidence>
<reference evidence="5" key="1">
    <citation type="submission" date="2019-02" db="EMBL/GenBank/DDBJ databases">
        <authorList>
            <person name="Gruber-Vodicka R. H."/>
            <person name="Seah K. B. B."/>
        </authorList>
    </citation>
    <scope>NUCLEOTIDE SEQUENCE</scope>
    <source>
        <strain evidence="5">BECK_BZ131</strain>
    </source>
</reference>
<dbReference type="InterPro" id="IPR006137">
    <property type="entry name" value="NADH_UbQ_OxRdtase-like_20kDa"/>
</dbReference>
<dbReference type="SUPFAM" id="SSF56770">
    <property type="entry name" value="HydA/Nqo6-like"/>
    <property type="match status" value="1"/>
</dbReference>
<accession>A0A450TD51</accession>
<protein>
    <submittedName>
        <fullName evidence="5">F420-non-reducing hydrogenase small subunit</fullName>
    </submittedName>
</protein>
<organism evidence="5">
    <name type="scientific">Candidatus Kentrum sp. FW</name>
    <dbReference type="NCBI Taxonomy" id="2126338"/>
    <lineage>
        <taxon>Bacteria</taxon>
        <taxon>Pseudomonadati</taxon>
        <taxon>Pseudomonadota</taxon>
        <taxon>Gammaproteobacteria</taxon>
        <taxon>Candidatus Kentrum</taxon>
    </lineage>
</organism>
<comment type="cofactor">
    <cofactor evidence="1">
        <name>[3Fe-4S] cluster</name>
        <dbReference type="ChEBI" id="CHEBI:21137"/>
    </cofactor>
</comment>
<evidence type="ECO:0000259" key="4">
    <source>
        <dbReference type="Pfam" id="PF01058"/>
    </source>
</evidence>
<name>A0A450TD51_9GAMM</name>
<keyword evidence="3" id="KW-0003">3Fe-4S</keyword>
<dbReference type="GO" id="GO:0051538">
    <property type="term" value="F:3 iron, 4 sulfur cluster binding"/>
    <property type="evidence" value="ECO:0007669"/>
    <property type="project" value="UniProtKB-KW"/>
</dbReference>
<dbReference type="PANTHER" id="PTHR42845:SF2">
    <property type="entry name" value="F420-NON-REDUCING HYDROGENASE VHU SUBUNIT G"/>
    <property type="match status" value="1"/>
</dbReference>
<keyword evidence="3" id="KW-0479">Metal-binding</keyword>
<dbReference type="InterPro" id="IPR051349">
    <property type="entry name" value="Hydrogenase_assoc-protein"/>
</dbReference>
<keyword evidence="2" id="KW-0560">Oxidoreductase</keyword>
<evidence type="ECO:0000313" key="5">
    <source>
        <dbReference type="EMBL" id="VFJ64815.1"/>
    </source>
</evidence>
<gene>
    <name evidence="5" type="ORF">BECKFW1821C_GA0114237_100651</name>
</gene>
<evidence type="ECO:0000256" key="2">
    <source>
        <dbReference type="ARBA" id="ARBA00023002"/>
    </source>
</evidence>
<evidence type="ECO:0000256" key="1">
    <source>
        <dbReference type="ARBA" id="ARBA00001927"/>
    </source>
</evidence>
<dbReference type="AlphaFoldDB" id="A0A450TD51"/>
<dbReference type="EMBL" id="CAADFE010000006">
    <property type="protein sequence ID" value="VFJ64815.1"/>
    <property type="molecule type" value="Genomic_DNA"/>
</dbReference>
<sequence length="334" mass="37166">MSFPDPKMKEGAEDRTLPRAAPKATLSIEWLSGCSGCEVAFADLHEDLPAVLRDEVELVRIPILMDTKDYVPADVGMITGSIRTEHDVTAAHRMRECCKMIVALGTCPVYGGPHGGSYAHTTEELLEQAFIRNPTTRTSNLPTGVPGLLEEDRTLDSEIEVDVYIPGCPPHPAYIIESLRSLLQDREPRIGQYNVCFRCQRAMEKTEVDSIRREYEAPSNPNLSDPGLCFLSQGRLCFGSVTLDRCLAPCPQVGTPCFSCSGPSIPVILEPQKDIRTMVATTMAHLTKIPEEDIIREIEHQAKTHYAYAMASPIFRHKPTFRLREWIKPAKDGT</sequence>
<keyword evidence="3" id="KW-0408">Iron</keyword>
<keyword evidence="3" id="KW-0411">Iron-sulfur</keyword>